<accession>A0A8J6CDR6</accession>
<evidence type="ECO:0000313" key="1">
    <source>
        <dbReference type="EMBL" id="KAG8468879.1"/>
    </source>
</evidence>
<name>A0A8J6CDR6_DIALT</name>
<keyword evidence="2" id="KW-1185">Reference proteome</keyword>
<reference evidence="1" key="1">
    <citation type="submission" date="2021-05" db="EMBL/GenBank/DDBJ databases">
        <title>The genome of the haptophyte Pavlova lutheri (Diacronema luteri, Pavlovales) - a model for lipid biosynthesis in eukaryotic algae.</title>
        <authorList>
            <person name="Hulatt C.J."/>
            <person name="Posewitz M.C."/>
        </authorList>
    </citation>
    <scope>NUCLEOTIDE SEQUENCE</scope>
    <source>
        <strain evidence="1">NIVA-4/92</strain>
    </source>
</reference>
<dbReference type="Proteomes" id="UP000751190">
    <property type="component" value="Unassembled WGS sequence"/>
</dbReference>
<dbReference type="AlphaFoldDB" id="A0A8J6CDR6"/>
<proteinExistence type="predicted"/>
<gene>
    <name evidence="1" type="ORF">KFE25_007397</name>
</gene>
<sequence>MVPAILIGRMSAAHGAALTARGAALAARAVWSEAAARDVEHARLRALLADATVCEERTSDGSWELTLRSKAAPSVALASLEARAPDALMRRVATHEALPMRAALPLVEHALSRRGARAAIAALPGLCAFVEDVGSERLVAEFGDEAGAAVLAVALGQPRPGHRVLGQGTFRAAQPAWAVLAARFAGSHRAEEAALFRVAGLTDWRVQPLADMSPARLAESGGAVVLLALPGELPRHQDEE</sequence>
<organism evidence="1 2">
    <name type="scientific">Diacronema lutheri</name>
    <name type="common">Unicellular marine alga</name>
    <name type="synonym">Monochrysis lutheri</name>
    <dbReference type="NCBI Taxonomy" id="2081491"/>
    <lineage>
        <taxon>Eukaryota</taxon>
        <taxon>Haptista</taxon>
        <taxon>Haptophyta</taxon>
        <taxon>Pavlovophyceae</taxon>
        <taxon>Pavlovales</taxon>
        <taxon>Pavlovaceae</taxon>
        <taxon>Diacronema</taxon>
    </lineage>
</organism>
<dbReference type="OrthoDB" id="38325at2759"/>
<evidence type="ECO:0000313" key="2">
    <source>
        <dbReference type="Proteomes" id="UP000751190"/>
    </source>
</evidence>
<comment type="caution">
    <text evidence="1">The sequence shown here is derived from an EMBL/GenBank/DDBJ whole genome shotgun (WGS) entry which is preliminary data.</text>
</comment>
<protein>
    <submittedName>
        <fullName evidence="1">Uncharacterized protein</fullName>
    </submittedName>
</protein>
<dbReference type="EMBL" id="JAGTXO010000003">
    <property type="protein sequence ID" value="KAG8468879.1"/>
    <property type="molecule type" value="Genomic_DNA"/>
</dbReference>